<evidence type="ECO:0000256" key="1">
    <source>
        <dbReference type="SAM" id="MobiDB-lite"/>
    </source>
</evidence>
<proteinExistence type="predicted"/>
<dbReference type="Ensembl" id="ENSAMET00000037357.1">
    <property type="protein sequence ID" value="ENSAMEP00000024667.1"/>
    <property type="gene ID" value="ENSAMEG00000030418.1"/>
</dbReference>
<reference evidence="2 3" key="1">
    <citation type="journal article" date="2010" name="Nature">
        <title>The sequence and de novo assembly of the giant panda genome.</title>
        <authorList>
            <person name="Li R."/>
            <person name="Fan W."/>
            <person name="Tian G."/>
            <person name="Zhu H."/>
            <person name="He L."/>
            <person name="Cai J."/>
            <person name="Huang Q."/>
            <person name="Cai Q."/>
            <person name="Li B."/>
            <person name="Bai Y."/>
            <person name="Zhang Z."/>
            <person name="Zhang Y."/>
            <person name="Wang W."/>
            <person name="Li J."/>
            <person name="Wei F."/>
            <person name="Li H."/>
            <person name="Jian M."/>
            <person name="Li J."/>
            <person name="Zhang Z."/>
            <person name="Nielsen R."/>
            <person name="Li D."/>
            <person name="Gu W."/>
            <person name="Yang Z."/>
            <person name="Xuan Z."/>
            <person name="Ryder O.A."/>
            <person name="Leung F.C."/>
            <person name="Zhou Y."/>
            <person name="Cao J."/>
            <person name="Sun X."/>
            <person name="Fu Y."/>
            <person name="Fang X."/>
            <person name="Guo X."/>
            <person name="Wang B."/>
            <person name="Hou R."/>
            <person name="Shen F."/>
            <person name="Mu B."/>
            <person name="Ni P."/>
            <person name="Lin R."/>
            <person name="Qian W."/>
            <person name="Wang G."/>
            <person name="Yu C."/>
            <person name="Nie W."/>
            <person name="Wang J."/>
            <person name="Wu Z."/>
            <person name="Liang H."/>
            <person name="Min J."/>
            <person name="Wu Q."/>
            <person name="Cheng S."/>
            <person name="Ruan J."/>
            <person name="Wang M."/>
            <person name="Shi Z."/>
            <person name="Wen M."/>
            <person name="Liu B."/>
            <person name="Ren X."/>
            <person name="Zheng H."/>
            <person name="Dong D."/>
            <person name="Cook K."/>
            <person name="Shan G."/>
            <person name="Zhang H."/>
            <person name="Kosiol C."/>
            <person name="Xie X."/>
            <person name="Lu Z."/>
            <person name="Zheng H."/>
            <person name="Li Y."/>
            <person name="Steiner C.C."/>
            <person name="Lam T.T."/>
            <person name="Lin S."/>
            <person name="Zhang Q."/>
            <person name="Li G."/>
            <person name="Tian J."/>
            <person name="Gong T."/>
            <person name="Liu H."/>
            <person name="Zhang D."/>
            <person name="Fang L."/>
            <person name="Ye C."/>
            <person name="Zhang J."/>
            <person name="Hu W."/>
            <person name="Xu A."/>
            <person name="Ren Y."/>
            <person name="Zhang G."/>
            <person name="Bruford M.W."/>
            <person name="Li Q."/>
            <person name="Ma L."/>
            <person name="Guo Y."/>
            <person name="An N."/>
            <person name="Hu Y."/>
            <person name="Zheng Y."/>
            <person name="Shi Y."/>
            <person name="Li Z."/>
            <person name="Liu Q."/>
            <person name="Chen Y."/>
            <person name="Zhao J."/>
            <person name="Qu N."/>
            <person name="Zhao S."/>
            <person name="Tian F."/>
            <person name="Wang X."/>
            <person name="Wang H."/>
            <person name="Xu L."/>
            <person name="Liu X."/>
            <person name="Vinar T."/>
            <person name="Wang Y."/>
            <person name="Lam T.W."/>
            <person name="Yiu S.M."/>
            <person name="Liu S."/>
            <person name="Zhang H."/>
            <person name="Li D."/>
            <person name="Huang Y."/>
            <person name="Wang X."/>
            <person name="Yang G."/>
            <person name="Jiang Z."/>
            <person name="Wang J."/>
            <person name="Qin N."/>
            <person name="Li L."/>
            <person name="Li J."/>
            <person name="Bolund L."/>
            <person name="Kristiansen K."/>
            <person name="Wong G.K."/>
            <person name="Olson M."/>
            <person name="Zhang X."/>
            <person name="Li S."/>
            <person name="Yang H."/>
            <person name="Wang J."/>
            <person name="Wang J."/>
        </authorList>
    </citation>
    <scope>NUCLEOTIDE SEQUENCE [LARGE SCALE GENOMIC DNA]</scope>
</reference>
<organism evidence="2 3">
    <name type="scientific">Ailuropoda melanoleuca</name>
    <name type="common">Giant panda</name>
    <dbReference type="NCBI Taxonomy" id="9646"/>
    <lineage>
        <taxon>Eukaryota</taxon>
        <taxon>Metazoa</taxon>
        <taxon>Chordata</taxon>
        <taxon>Craniata</taxon>
        <taxon>Vertebrata</taxon>
        <taxon>Euteleostomi</taxon>
        <taxon>Mammalia</taxon>
        <taxon>Eutheria</taxon>
        <taxon>Laurasiatheria</taxon>
        <taxon>Carnivora</taxon>
        <taxon>Caniformia</taxon>
        <taxon>Ursidae</taxon>
        <taxon>Ailuropoda</taxon>
    </lineage>
</organism>
<keyword evidence="3" id="KW-1185">Reference proteome</keyword>
<name>A0A7N5KRE6_AILME</name>
<dbReference type="AlphaFoldDB" id="A0A7N5KRE6"/>
<dbReference type="Proteomes" id="UP000008912">
    <property type="component" value="Unassembled WGS sequence"/>
</dbReference>
<sequence>GWGWQCVDLHPEGEKCFAGCSWGQRVAEKMVPEMRLEERLEAGGRQEEGASLGQRRPNSAEARDRSVGPLGAFNKLYYLQKTYEESREFPYTLHPAFPINILHCMVLLL</sequence>
<evidence type="ECO:0000313" key="2">
    <source>
        <dbReference type="Ensembl" id="ENSAMEP00000043882.1"/>
    </source>
</evidence>
<feature type="compositionally biased region" description="Basic and acidic residues" evidence="1">
    <location>
        <begin position="37"/>
        <end position="48"/>
    </location>
</feature>
<protein>
    <submittedName>
        <fullName evidence="2">Uncharacterized protein</fullName>
    </submittedName>
</protein>
<accession>A0A7N5KRE6</accession>
<evidence type="ECO:0000313" key="3">
    <source>
        <dbReference type="Proteomes" id="UP000008912"/>
    </source>
</evidence>
<feature type="region of interest" description="Disordered" evidence="1">
    <location>
        <begin position="37"/>
        <end position="66"/>
    </location>
</feature>
<dbReference type="Ensembl" id="ENSAMET00000046111.1">
    <property type="protein sequence ID" value="ENSAMEP00000043882.1"/>
    <property type="gene ID" value="ENSAMEG00000031437.1"/>
</dbReference>
<reference evidence="2" key="2">
    <citation type="submission" date="2025-05" db="UniProtKB">
        <authorList>
            <consortium name="Ensembl"/>
        </authorList>
    </citation>
    <scope>IDENTIFICATION</scope>
</reference>
<dbReference type="GeneTree" id="ENSGT01030000240334"/>